<feature type="transmembrane region" description="Helical" evidence="1">
    <location>
        <begin position="55"/>
        <end position="76"/>
    </location>
</feature>
<keyword evidence="1" id="KW-0472">Membrane</keyword>
<keyword evidence="1" id="KW-1133">Transmembrane helix</keyword>
<keyword evidence="1" id="KW-0812">Transmembrane</keyword>
<dbReference type="RefSeq" id="WP_029974456.1">
    <property type="nucleotide sequence ID" value="NZ_CP011913.1"/>
</dbReference>
<dbReference type="EMBL" id="CP011913">
    <property type="protein sequence ID" value="AKN77511.1"/>
    <property type="molecule type" value="Genomic_DNA"/>
</dbReference>
<evidence type="ECO:0000256" key="1">
    <source>
        <dbReference type="SAM" id="Phobius"/>
    </source>
</evidence>
<organism evidence="2 3">
    <name type="scientific">Corynebacterium ulcerans FRC58</name>
    <dbReference type="NCBI Taxonomy" id="1408268"/>
    <lineage>
        <taxon>Bacteria</taxon>
        <taxon>Bacillati</taxon>
        <taxon>Actinomycetota</taxon>
        <taxon>Actinomycetes</taxon>
        <taxon>Mycobacteriales</taxon>
        <taxon>Corynebacteriaceae</taxon>
        <taxon>Corynebacterium</taxon>
    </lineage>
</organism>
<proteinExistence type="predicted"/>
<reference evidence="2 3" key="1">
    <citation type="journal article" date="2014" name="Int. J. Syst. Evol. Microbiol.">
        <title>Draft Genome Sequence of Corynebacterium ulcerans FRC58, Isolated from the Bronchitic Aspiration of a Patient in France.</title>
        <authorList>
            <person name="Silva Ado S."/>
            <person name="Barauna R.A."/>
            <person name="de Sa P.C."/>
            <person name="das Gracas D.A."/>
            <person name="Carneiro A.R."/>
            <person name="Thouvenin M."/>
            <person name="Azevedo V."/>
            <person name="Badell E."/>
            <person name="Guiso N."/>
            <person name="da Silva A.L."/>
            <person name="Ramos R.T."/>
        </authorList>
    </citation>
    <scope>NUCLEOTIDE SEQUENCE [LARGE SCALE GENOMIC DNA]</scope>
    <source>
        <strain evidence="2 3">FRC58</strain>
    </source>
</reference>
<name>A0ABN4H5D2_CORUL</name>
<protein>
    <submittedName>
        <fullName evidence="2">Uncharacterized protein</fullName>
    </submittedName>
</protein>
<dbReference type="Proteomes" id="UP000036185">
    <property type="component" value="Chromosome"/>
</dbReference>
<feature type="transmembrane region" description="Helical" evidence="1">
    <location>
        <begin position="28"/>
        <end position="49"/>
    </location>
</feature>
<evidence type="ECO:0000313" key="3">
    <source>
        <dbReference type="Proteomes" id="UP000036185"/>
    </source>
</evidence>
<gene>
    <name evidence="2" type="ORF">CulFRC58_1657</name>
</gene>
<accession>A0ABN4H5D2</accession>
<sequence length="109" mass="11488">MSNKNDIRDAVAAALATQPWFMRRKDTLAAIAGWVLQVGNFATGMAVGAPMWVSFLIAAVIGIAQIIIHAGTPGAITPSMGKRLTAVAPVTPVFDLEAVREQLSTRTQG</sequence>
<keyword evidence="3" id="KW-1185">Reference proteome</keyword>
<evidence type="ECO:0000313" key="2">
    <source>
        <dbReference type="EMBL" id="AKN77511.1"/>
    </source>
</evidence>